<feature type="compositionally biased region" description="Pro residues" evidence="1">
    <location>
        <begin position="281"/>
        <end position="293"/>
    </location>
</feature>
<feature type="region of interest" description="Disordered" evidence="1">
    <location>
        <begin position="336"/>
        <end position="365"/>
    </location>
</feature>
<dbReference type="AlphaFoldDB" id="D8U9R2"/>
<dbReference type="EMBL" id="GL378372">
    <property type="protein sequence ID" value="EFJ43454.1"/>
    <property type="molecule type" value="Genomic_DNA"/>
</dbReference>
<evidence type="ECO:0000313" key="2">
    <source>
        <dbReference type="EMBL" id="EFJ43454.1"/>
    </source>
</evidence>
<dbReference type="KEGG" id="vcn:VOLCADRAFT_106786"/>
<keyword evidence="3" id="KW-1185">Reference proteome</keyword>
<reference evidence="2 3" key="1">
    <citation type="journal article" date="2010" name="Science">
        <title>Genomic analysis of organismal complexity in the multicellular green alga Volvox carteri.</title>
        <authorList>
            <person name="Prochnik S.E."/>
            <person name="Umen J."/>
            <person name="Nedelcu A.M."/>
            <person name="Hallmann A."/>
            <person name="Miller S.M."/>
            <person name="Nishii I."/>
            <person name="Ferris P."/>
            <person name="Kuo A."/>
            <person name="Mitros T."/>
            <person name="Fritz-Laylin L.K."/>
            <person name="Hellsten U."/>
            <person name="Chapman J."/>
            <person name="Simakov O."/>
            <person name="Rensing S.A."/>
            <person name="Terry A."/>
            <person name="Pangilinan J."/>
            <person name="Kapitonov V."/>
            <person name="Jurka J."/>
            <person name="Salamov A."/>
            <person name="Shapiro H."/>
            <person name="Schmutz J."/>
            <person name="Grimwood J."/>
            <person name="Lindquist E."/>
            <person name="Lucas S."/>
            <person name="Grigoriev I.V."/>
            <person name="Schmitt R."/>
            <person name="Kirk D."/>
            <person name="Rokhsar D.S."/>
        </authorList>
    </citation>
    <scope>NUCLEOTIDE SEQUENCE [LARGE SCALE GENOMIC DNA]</scope>
    <source>
        <strain evidence="3">f. Nagariensis / Eve</strain>
    </source>
</reference>
<evidence type="ECO:0000256" key="1">
    <source>
        <dbReference type="SAM" id="MobiDB-lite"/>
    </source>
</evidence>
<dbReference type="RefSeq" id="XP_002955383.1">
    <property type="nucleotide sequence ID" value="XM_002955337.1"/>
</dbReference>
<evidence type="ECO:0000313" key="3">
    <source>
        <dbReference type="Proteomes" id="UP000001058"/>
    </source>
</evidence>
<proteinExistence type="predicted"/>
<sequence length="365" mass="38779">MQLIFNRSTVTKPVGTRGDPHTGLIHLESALACKYVAAEALRSLNKIFAVMLSASPRDPNPVMVEVVSSVIDRRWGLLLLRPEVNQLGHGCDTLEQAALMAAQLGDRQPMSLLALLRLAGVAIRCGSEGAVRLCVEALRRRLPEGGTPIDPMEPSQQLRCVEARVAVYREIAAAAGAPSGRDPTRRVAAAVYDYIRQLDAAPYCRMQLSASAEQGSAATPPHMHLVHMIQSADPEDPWLQAEWGRTLTAVGRTQEAVLHLSVAAMLLQSHISKLQSGRQVVPPPSSQAPPAPPTSRQARRILVAMTVAPGEGGGPAAAAAEVARQKAAERVIVAEMRRRGCGGGGEGGGGGDDSGHRARRSMAKK</sequence>
<feature type="region of interest" description="Disordered" evidence="1">
    <location>
        <begin position="276"/>
        <end position="296"/>
    </location>
</feature>
<feature type="compositionally biased region" description="Gly residues" evidence="1">
    <location>
        <begin position="341"/>
        <end position="352"/>
    </location>
</feature>
<dbReference type="Proteomes" id="UP000001058">
    <property type="component" value="Unassembled WGS sequence"/>
</dbReference>
<organism evidence="3">
    <name type="scientific">Volvox carteri f. nagariensis</name>
    <dbReference type="NCBI Taxonomy" id="3068"/>
    <lineage>
        <taxon>Eukaryota</taxon>
        <taxon>Viridiplantae</taxon>
        <taxon>Chlorophyta</taxon>
        <taxon>core chlorophytes</taxon>
        <taxon>Chlorophyceae</taxon>
        <taxon>CS clade</taxon>
        <taxon>Chlamydomonadales</taxon>
        <taxon>Volvocaceae</taxon>
        <taxon>Volvox</taxon>
    </lineage>
</organism>
<dbReference type="OrthoDB" id="19588at2759"/>
<dbReference type="STRING" id="3068.D8U9R2"/>
<accession>D8U9R2</accession>
<dbReference type="GeneID" id="9616428"/>
<name>D8U9R2_VOLCA</name>
<protein>
    <submittedName>
        <fullName evidence="2">Uncharacterized protein</fullName>
    </submittedName>
</protein>
<gene>
    <name evidence="2" type="ORF">VOLCADRAFT_106786</name>
</gene>
<dbReference type="InParanoid" id="D8U9R2"/>